<dbReference type="Gene3D" id="3.40.50.300">
    <property type="entry name" value="P-loop containing nucleotide triphosphate hydrolases"/>
    <property type="match status" value="1"/>
</dbReference>
<dbReference type="STRING" id="225324.SAMN02745126_05929"/>
<dbReference type="Gene3D" id="3.30.420.240">
    <property type="match status" value="1"/>
</dbReference>
<proteinExistence type="predicted"/>
<keyword evidence="2" id="KW-1185">Reference proteome</keyword>
<gene>
    <name evidence="1" type="ORF">SAMN02745126_05929</name>
</gene>
<dbReference type="OrthoDB" id="9775154at2"/>
<name>A0A1T4TBR4_9HYPH</name>
<organism evidence="1 2">
    <name type="scientific">Enhydrobacter aerosaccus</name>
    <dbReference type="NCBI Taxonomy" id="225324"/>
    <lineage>
        <taxon>Bacteria</taxon>
        <taxon>Pseudomonadati</taxon>
        <taxon>Pseudomonadota</taxon>
        <taxon>Alphaproteobacteria</taxon>
        <taxon>Hyphomicrobiales</taxon>
        <taxon>Enhydrobacter</taxon>
    </lineage>
</organism>
<evidence type="ECO:0008006" key="3">
    <source>
        <dbReference type="Google" id="ProtNLM"/>
    </source>
</evidence>
<dbReference type="RefSeq" id="WP_085937670.1">
    <property type="nucleotide sequence ID" value="NZ_FUWJ01000015.1"/>
</dbReference>
<sequence length="491" mass="55005">MTVVGHWRPESVLPMPRLYPSAMLPAAERLHRWRQSPSLFVREVFGITPDPWQDEVLEAFPHRPRLAMKACKGPGKTAVEAWLAWNFLLTRQHPKVAATSVTADNLADNLWSEMAKWRQRAPLLRHAFEWTRTRIFARQHPETWWMSARTWTKSADAQQQGQTLAGLHADHVLFVIDESGAIPDAVMASAEAALSSCQEGHIVQAGNPTHLEGPLWRACTTERALWHVTEISADPDDPKRSTRVKAEWAREQIQKYGRDNPWVLVNVFGKFPPGSLNTLIGPDECRAATRRFYRPEEYGAAARVLGVDVARFGDDASVIFPRQGLAAFAPQRFRNIDGTQGAGAVARKWQDWRADAVFIDDTGGWGASWIDNLRRLGRQPIGIGFASRPNDPRYDNKRTEMYFEAVEWIKAGGALPDVPELIAALSQTTYSFRGDRLLLEPKEQVKARIGHSPDDADAFVLTFAQPAAPSGGGRYARPGRCITDYDVLADM</sequence>
<dbReference type="EMBL" id="FUWJ01000015">
    <property type="protein sequence ID" value="SKA37608.1"/>
    <property type="molecule type" value="Genomic_DNA"/>
</dbReference>
<evidence type="ECO:0000313" key="1">
    <source>
        <dbReference type="EMBL" id="SKA37608.1"/>
    </source>
</evidence>
<reference evidence="2" key="1">
    <citation type="submission" date="2017-02" db="EMBL/GenBank/DDBJ databases">
        <authorList>
            <person name="Varghese N."/>
            <person name="Submissions S."/>
        </authorList>
    </citation>
    <scope>NUCLEOTIDE SEQUENCE [LARGE SCALE GENOMIC DNA]</scope>
    <source>
        <strain evidence="2">ATCC 27094</strain>
    </source>
</reference>
<dbReference type="AlphaFoldDB" id="A0A1T4TBR4"/>
<accession>A0A1T4TBR4</accession>
<protein>
    <recommendedName>
        <fullName evidence="3">Terminase-like family protein</fullName>
    </recommendedName>
</protein>
<dbReference type="Proteomes" id="UP000190092">
    <property type="component" value="Unassembled WGS sequence"/>
</dbReference>
<evidence type="ECO:0000313" key="2">
    <source>
        <dbReference type="Proteomes" id="UP000190092"/>
    </source>
</evidence>
<dbReference type="InterPro" id="IPR027417">
    <property type="entry name" value="P-loop_NTPase"/>
</dbReference>